<feature type="transmembrane region" description="Helical" evidence="1">
    <location>
        <begin position="6"/>
        <end position="22"/>
    </location>
</feature>
<organism evidence="2 3">
    <name type="scientific">Propylenella binzhouense</name>
    <dbReference type="NCBI Taxonomy" id="2555902"/>
    <lineage>
        <taxon>Bacteria</taxon>
        <taxon>Pseudomonadati</taxon>
        <taxon>Pseudomonadota</taxon>
        <taxon>Alphaproteobacteria</taxon>
        <taxon>Hyphomicrobiales</taxon>
        <taxon>Propylenellaceae</taxon>
        <taxon>Propylenella</taxon>
    </lineage>
</organism>
<evidence type="ECO:0008006" key="4">
    <source>
        <dbReference type="Google" id="ProtNLM"/>
    </source>
</evidence>
<evidence type="ECO:0000256" key="1">
    <source>
        <dbReference type="SAM" id="Phobius"/>
    </source>
</evidence>
<dbReference type="AlphaFoldDB" id="A0A964T492"/>
<protein>
    <recommendedName>
        <fullName evidence="4">Permease</fullName>
    </recommendedName>
</protein>
<keyword evidence="1" id="KW-1133">Transmembrane helix</keyword>
<sequence>MIEPASLLLFALTIVLGTLVLLKRRERLGDALRLAGRQGGRMLIPLCLAVFVGSALARLVPTESIGALIGAESGWRGIAAASLIGAFVPGGPMAAFPIALLVWRMGAGQAQLVTFLAAWSIFAVHRVVSYELPLLGGRFVVVRLCSSWFLPPVAGVLASIWLALT</sequence>
<keyword evidence="3" id="KW-1185">Reference proteome</keyword>
<keyword evidence="1" id="KW-0472">Membrane</keyword>
<accession>A0A964T492</accession>
<feature type="transmembrane region" description="Helical" evidence="1">
    <location>
        <begin position="43"/>
        <end position="60"/>
    </location>
</feature>
<evidence type="ECO:0000313" key="3">
    <source>
        <dbReference type="Proteomes" id="UP000773614"/>
    </source>
</evidence>
<feature type="transmembrane region" description="Helical" evidence="1">
    <location>
        <begin position="110"/>
        <end position="128"/>
    </location>
</feature>
<gene>
    <name evidence="2" type="ORF">E4O86_10745</name>
</gene>
<evidence type="ECO:0000313" key="2">
    <source>
        <dbReference type="EMBL" id="MYZ48188.1"/>
    </source>
</evidence>
<feature type="transmembrane region" description="Helical" evidence="1">
    <location>
        <begin position="140"/>
        <end position="164"/>
    </location>
</feature>
<dbReference type="RefSeq" id="WP_161140539.1">
    <property type="nucleotide sequence ID" value="NZ_SPKJ01000030.1"/>
</dbReference>
<dbReference type="Proteomes" id="UP000773614">
    <property type="component" value="Unassembled WGS sequence"/>
</dbReference>
<comment type="caution">
    <text evidence="2">The sequence shown here is derived from an EMBL/GenBank/DDBJ whole genome shotgun (WGS) entry which is preliminary data.</text>
</comment>
<dbReference type="EMBL" id="SPKJ01000030">
    <property type="protein sequence ID" value="MYZ48188.1"/>
    <property type="molecule type" value="Genomic_DNA"/>
</dbReference>
<feature type="transmembrane region" description="Helical" evidence="1">
    <location>
        <begin position="80"/>
        <end position="103"/>
    </location>
</feature>
<name>A0A964T492_9HYPH</name>
<keyword evidence="1" id="KW-0812">Transmembrane</keyword>
<dbReference type="OrthoDB" id="5797386at2"/>
<reference evidence="2" key="1">
    <citation type="submission" date="2019-03" db="EMBL/GenBank/DDBJ databases">
        <title>Afifella sp. nov., isolated from activated sludge.</title>
        <authorList>
            <person name="Li Q."/>
            <person name="Liu Y."/>
        </authorList>
    </citation>
    <scope>NUCLEOTIDE SEQUENCE</scope>
    <source>
        <strain evidence="2">L72</strain>
    </source>
</reference>
<proteinExistence type="predicted"/>